<evidence type="ECO:0000256" key="3">
    <source>
        <dbReference type="ARBA" id="ARBA00047591"/>
    </source>
</evidence>
<feature type="chain" id="PRO_5007893632" evidence="5">
    <location>
        <begin position="20"/>
        <end position="292"/>
    </location>
</feature>
<accession>A0A167VS57</accession>
<comment type="catalytic activity">
    <reaction evidence="3">
        <text>a diacylglycerol + H2O = a monoacylglycerol + a fatty acid + H(+)</text>
        <dbReference type="Rhea" id="RHEA:32731"/>
        <dbReference type="ChEBI" id="CHEBI:15377"/>
        <dbReference type="ChEBI" id="CHEBI:15378"/>
        <dbReference type="ChEBI" id="CHEBI:17408"/>
        <dbReference type="ChEBI" id="CHEBI:18035"/>
        <dbReference type="ChEBI" id="CHEBI:28868"/>
    </reaction>
</comment>
<dbReference type="InterPro" id="IPR002921">
    <property type="entry name" value="Fungal_lipase-type"/>
</dbReference>
<protein>
    <submittedName>
        <fullName evidence="7">Alpha/beta-hydrolase</fullName>
    </submittedName>
</protein>
<organism evidence="7 8">
    <name type="scientific">Athelia psychrophila</name>
    <dbReference type="NCBI Taxonomy" id="1759441"/>
    <lineage>
        <taxon>Eukaryota</taxon>
        <taxon>Fungi</taxon>
        <taxon>Dikarya</taxon>
        <taxon>Basidiomycota</taxon>
        <taxon>Agaricomycotina</taxon>
        <taxon>Agaricomycetes</taxon>
        <taxon>Agaricomycetidae</taxon>
        <taxon>Atheliales</taxon>
        <taxon>Atheliaceae</taxon>
        <taxon>Athelia</taxon>
    </lineage>
</organism>
<dbReference type="SUPFAM" id="SSF53474">
    <property type="entry name" value="alpha/beta-Hydrolases"/>
    <property type="match status" value="1"/>
</dbReference>
<dbReference type="EMBL" id="KV417847">
    <property type="protein sequence ID" value="KZP05310.1"/>
    <property type="molecule type" value="Genomic_DNA"/>
</dbReference>
<dbReference type="Pfam" id="PF01764">
    <property type="entry name" value="Lipase_3"/>
    <property type="match status" value="1"/>
</dbReference>
<dbReference type="CDD" id="cd00519">
    <property type="entry name" value="Lipase_3"/>
    <property type="match status" value="1"/>
</dbReference>
<dbReference type="Gene3D" id="3.40.50.1820">
    <property type="entry name" value="alpha/beta hydrolase"/>
    <property type="match status" value="1"/>
</dbReference>
<keyword evidence="8" id="KW-1185">Reference proteome</keyword>
<proteinExistence type="inferred from homology"/>
<feature type="signal peptide" evidence="5">
    <location>
        <begin position="1"/>
        <end position="19"/>
    </location>
</feature>
<feature type="domain" description="Fungal lipase-type" evidence="6">
    <location>
        <begin position="85"/>
        <end position="222"/>
    </location>
</feature>
<sequence>MLFSAALIPLTLSALGAVASPLHVNKRTVSSDVYADLVYYFKYASSAYSEICLFPNGNTLVQQFSDLGTFTQGFIARDDDRQEIVVAMRGSSSVGDFITDAELLFKDYTSPGVTPPSGVSAHSGFLDAWNSVAADVISTVKSQLKSYPGYSLVTSGHSLGGSLSSLAAVSLQANFPSKTVRMYTYGQPRTGNDAYAYWVNDLFGANAFRSTHTNDGVPTIIPTSLGYRHHGVEYWQNPDPATAAHTVKCAADGEDPTCSASNPSLGIDLAHTVVTLDWVGSVAGAVPLLCSQ</sequence>
<evidence type="ECO:0000256" key="5">
    <source>
        <dbReference type="SAM" id="SignalP"/>
    </source>
</evidence>
<dbReference type="GO" id="GO:0006629">
    <property type="term" value="P:lipid metabolic process"/>
    <property type="evidence" value="ECO:0007669"/>
    <property type="project" value="InterPro"/>
</dbReference>
<keyword evidence="5" id="KW-0732">Signal</keyword>
<dbReference type="OrthoDB" id="438440at2759"/>
<evidence type="ECO:0000256" key="1">
    <source>
        <dbReference type="ARBA" id="ARBA00023157"/>
    </source>
</evidence>
<name>A0A167VS57_9AGAM</name>
<dbReference type="AlphaFoldDB" id="A0A167VS57"/>
<evidence type="ECO:0000313" key="8">
    <source>
        <dbReference type="Proteomes" id="UP000076532"/>
    </source>
</evidence>
<comment type="similarity">
    <text evidence="2">Belongs to the AB hydrolase superfamily. Lipase family. Class 3 subfamily.</text>
</comment>
<evidence type="ECO:0000259" key="6">
    <source>
        <dbReference type="Pfam" id="PF01764"/>
    </source>
</evidence>
<evidence type="ECO:0000256" key="2">
    <source>
        <dbReference type="ARBA" id="ARBA00043996"/>
    </source>
</evidence>
<reference evidence="7 8" key="1">
    <citation type="journal article" date="2016" name="Mol. Biol. Evol.">
        <title>Comparative Genomics of Early-Diverging Mushroom-Forming Fungi Provides Insights into the Origins of Lignocellulose Decay Capabilities.</title>
        <authorList>
            <person name="Nagy L.G."/>
            <person name="Riley R."/>
            <person name="Tritt A."/>
            <person name="Adam C."/>
            <person name="Daum C."/>
            <person name="Floudas D."/>
            <person name="Sun H."/>
            <person name="Yadav J.S."/>
            <person name="Pangilinan J."/>
            <person name="Larsson K.H."/>
            <person name="Matsuura K."/>
            <person name="Barry K."/>
            <person name="Labutti K."/>
            <person name="Kuo R."/>
            <person name="Ohm R.A."/>
            <person name="Bhattacharya S.S."/>
            <person name="Shirouzu T."/>
            <person name="Yoshinaga Y."/>
            <person name="Martin F.M."/>
            <person name="Grigoriev I.V."/>
            <person name="Hibbett D.S."/>
        </authorList>
    </citation>
    <scope>NUCLEOTIDE SEQUENCE [LARGE SCALE GENOMIC DNA]</scope>
    <source>
        <strain evidence="7 8">CBS 109695</strain>
    </source>
</reference>
<gene>
    <name evidence="7" type="ORF">FIBSPDRAFT_914912</name>
</gene>
<dbReference type="PANTHER" id="PTHR45856:SF11">
    <property type="entry name" value="FUNGAL LIPASE-LIKE DOMAIN-CONTAINING PROTEIN"/>
    <property type="match status" value="1"/>
</dbReference>
<evidence type="ECO:0000313" key="7">
    <source>
        <dbReference type="EMBL" id="KZP05310.1"/>
    </source>
</evidence>
<comment type="catalytic activity">
    <reaction evidence="4">
        <text>a monoacylglycerol + H2O = glycerol + a fatty acid + H(+)</text>
        <dbReference type="Rhea" id="RHEA:15245"/>
        <dbReference type="ChEBI" id="CHEBI:15377"/>
        <dbReference type="ChEBI" id="CHEBI:15378"/>
        <dbReference type="ChEBI" id="CHEBI:17408"/>
        <dbReference type="ChEBI" id="CHEBI:17754"/>
        <dbReference type="ChEBI" id="CHEBI:28868"/>
    </reaction>
</comment>
<evidence type="ECO:0000256" key="4">
    <source>
        <dbReference type="ARBA" id="ARBA00048461"/>
    </source>
</evidence>
<dbReference type="InterPro" id="IPR029058">
    <property type="entry name" value="AB_hydrolase_fold"/>
</dbReference>
<dbReference type="InterPro" id="IPR051218">
    <property type="entry name" value="Sec_MonoDiacylglyc_Lipase"/>
</dbReference>
<dbReference type="STRING" id="436010.A0A167VS57"/>
<dbReference type="Proteomes" id="UP000076532">
    <property type="component" value="Unassembled WGS sequence"/>
</dbReference>
<dbReference type="PANTHER" id="PTHR45856">
    <property type="entry name" value="ALPHA/BETA-HYDROLASES SUPERFAMILY PROTEIN"/>
    <property type="match status" value="1"/>
</dbReference>
<keyword evidence="1" id="KW-1015">Disulfide bond</keyword>